<accession>A0A0L0SC93</accession>
<gene>
    <name evidence="1" type="ORF">AMAG_05592</name>
</gene>
<dbReference type="Proteomes" id="UP000054350">
    <property type="component" value="Unassembled WGS sequence"/>
</dbReference>
<dbReference type="EMBL" id="GG745335">
    <property type="protein sequence ID" value="KNE60173.1"/>
    <property type="molecule type" value="Genomic_DNA"/>
</dbReference>
<protein>
    <submittedName>
        <fullName evidence="1">Uncharacterized protein</fullName>
    </submittedName>
</protein>
<name>A0A0L0SC93_ALLM3</name>
<reference evidence="1 2" key="1">
    <citation type="submission" date="2009-11" db="EMBL/GenBank/DDBJ databases">
        <title>Annotation of Allomyces macrogynus ATCC 38327.</title>
        <authorList>
            <consortium name="The Broad Institute Genome Sequencing Platform"/>
            <person name="Russ C."/>
            <person name="Cuomo C."/>
            <person name="Burger G."/>
            <person name="Gray M.W."/>
            <person name="Holland P.W.H."/>
            <person name="King N."/>
            <person name="Lang F.B.F."/>
            <person name="Roger A.J."/>
            <person name="Ruiz-Trillo I."/>
            <person name="Young S.K."/>
            <person name="Zeng Q."/>
            <person name="Gargeya S."/>
            <person name="Fitzgerald M."/>
            <person name="Haas B."/>
            <person name="Abouelleil A."/>
            <person name="Alvarado L."/>
            <person name="Arachchi H.M."/>
            <person name="Berlin A."/>
            <person name="Chapman S.B."/>
            <person name="Gearin G."/>
            <person name="Goldberg J."/>
            <person name="Griggs A."/>
            <person name="Gujja S."/>
            <person name="Hansen M."/>
            <person name="Heiman D."/>
            <person name="Howarth C."/>
            <person name="Larimer J."/>
            <person name="Lui A."/>
            <person name="MacDonald P.J.P."/>
            <person name="McCowen C."/>
            <person name="Montmayeur A."/>
            <person name="Murphy C."/>
            <person name="Neiman D."/>
            <person name="Pearson M."/>
            <person name="Priest M."/>
            <person name="Roberts A."/>
            <person name="Saif S."/>
            <person name="Shea T."/>
            <person name="Sisk P."/>
            <person name="Stolte C."/>
            <person name="Sykes S."/>
            <person name="Wortman J."/>
            <person name="Nusbaum C."/>
            <person name="Birren B."/>
        </authorList>
    </citation>
    <scope>NUCLEOTIDE SEQUENCE [LARGE SCALE GENOMIC DNA]</scope>
    <source>
        <strain evidence="1 2">ATCC 38327</strain>
    </source>
</reference>
<dbReference type="AlphaFoldDB" id="A0A0L0SC93"/>
<proteinExistence type="predicted"/>
<evidence type="ECO:0000313" key="1">
    <source>
        <dbReference type="EMBL" id="KNE60173.1"/>
    </source>
</evidence>
<sequence>MLPHHAVIDVPDAAAAAEKDVKAPLLDEKAPVPAAVAQVDASQRRSNAAPTLALLLATAVLLGLASLHMYGSGCPHHAAANQRGNNEVAAFLAKLETSLTEKAVAANEFGFAYESNITDANLKCVLSV</sequence>
<evidence type="ECO:0000313" key="2">
    <source>
        <dbReference type="Proteomes" id="UP000054350"/>
    </source>
</evidence>
<reference evidence="2" key="2">
    <citation type="submission" date="2009-11" db="EMBL/GenBank/DDBJ databases">
        <title>The Genome Sequence of Allomyces macrogynus strain ATCC 38327.</title>
        <authorList>
            <consortium name="The Broad Institute Genome Sequencing Platform"/>
            <person name="Russ C."/>
            <person name="Cuomo C."/>
            <person name="Shea T."/>
            <person name="Young S.K."/>
            <person name="Zeng Q."/>
            <person name="Koehrsen M."/>
            <person name="Haas B."/>
            <person name="Borodovsky M."/>
            <person name="Guigo R."/>
            <person name="Alvarado L."/>
            <person name="Berlin A."/>
            <person name="Borenstein D."/>
            <person name="Chen Z."/>
            <person name="Engels R."/>
            <person name="Freedman E."/>
            <person name="Gellesch M."/>
            <person name="Goldberg J."/>
            <person name="Griggs A."/>
            <person name="Gujja S."/>
            <person name="Heiman D."/>
            <person name="Hepburn T."/>
            <person name="Howarth C."/>
            <person name="Jen D."/>
            <person name="Larson L."/>
            <person name="Lewis B."/>
            <person name="Mehta T."/>
            <person name="Park D."/>
            <person name="Pearson M."/>
            <person name="Roberts A."/>
            <person name="Saif S."/>
            <person name="Shenoy N."/>
            <person name="Sisk P."/>
            <person name="Stolte C."/>
            <person name="Sykes S."/>
            <person name="Walk T."/>
            <person name="White J."/>
            <person name="Yandava C."/>
            <person name="Burger G."/>
            <person name="Gray M.W."/>
            <person name="Holland P.W.H."/>
            <person name="King N."/>
            <person name="Lang F.B.F."/>
            <person name="Roger A.J."/>
            <person name="Ruiz-Trillo I."/>
            <person name="Lander E."/>
            <person name="Nusbaum C."/>
        </authorList>
    </citation>
    <scope>NUCLEOTIDE SEQUENCE [LARGE SCALE GENOMIC DNA]</scope>
    <source>
        <strain evidence="2">ATCC 38327</strain>
    </source>
</reference>
<organism evidence="1 2">
    <name type="scientific">Allomyces macrogynus (strain ATCC 38327)</name>
    <name type="common">Allomyces javanicus var. macrogynus</name>
    <dbReference type="NCBI Taxonomy" id="578462"/>
    <lineage>
        <taxon>Eukaryota</taxon>
        <taxon>Fungi</taxon>
        <taxon>Fungi incertae sedis</taxon>
        <taxon>Blastocladiomycota</taxon>
        <taxon>Blastocladiomycetes</taxon>
        <taxon>Blastocladiales</taxon>
        <taxon>Blastocladiaceae</taxon>
        <taxon>Allomyces</taxon>
    </lineage>
</organism>
<keyword evidence="2" id="KW-1185">Reference proteome</keyword>
<dbReference type="VEuPathDB" id="FungiDB:AMAG_05592"/>